<feature type="non-terminal residue" evidence="2">
    <location>
        <position position="1"/>
    </location>
</feature>
<feature type="domain" description="Mos1 transposase HTH" evidence="1">
    <location>
        <begin position="1"/>
        <end position="36"/>
    </location>
</feature>
<evidence type="ECO:0000259" key="1">
    <source>
        <dbReference type="Pfam" id="PF17906"/>
    </source>
</evidence>
<reference evidence="2 3" key="1">
    <citation type="journal article" date="2010" name="Science">
        <title>Genomic comparison of the ants Camponotus floridanus and Harpegnathos saltator.</title>
        <authorList>
            <person name="Bonasio R."/>
            <person name="Zhang G."/>
            <person name="Ye C."/>
            <person name="Mutti N.S."/>
            <person name="Fang X."/>
            <person name="Qin N."/>
            <person name="Donahue G."/>
            <person name="Yang P."/>
            <person name="Li Q."/>
            <person name="Li C."/>
            <person name="Zhang P."/>
            <person name="Huang Z."/>
            <person name="Berger S.L."/>
            <person name="Reinberg D."/>
            <person name="Wang J."/>
            <person name="Liebig J."/>
        </authorList>
    </citation>
    <scope>NUCLEOTIDE SEQUENCE [LARGE SCALE GENOMIC DNA]</scope>
    <source>
        <strain evidence="3">C129</strain>
    </source>
</reference>
<gene>
    <name evidence="2" type="ORF">EAG_09358</name>
</gene>
<keyword evidence="3" id="KW-1185">Reference proteome</keyword>
<proteinExistence type="predicted"/>
<organism evidence="3">
    <name type="scientific">Camponotus floridanus</name>
    <name type="common">Florida carpenter ant</name>
    <dbReference type="NCBI Taxonomy" id="104421"/>
    <lineage>
        <taxon>Eukaryota</taxon>
        <taxon>Metazoa</taxon>
        <taxon>Ecdysozoa</taxon>
        <taxon>Arthropoda</taxon>
        <taxon>Hexapoda</taxon>
        <taxon>Insecta</taxon>
        <taxon>Pterygota</taxon>
        <taxon>Neoptera</taxon>
        <taxon>Endopterygota</taxon>
        <taxon>Hymenoptera</taxon>
        <taxon>Apocrita</taxon>
        <taxon>Aculeata</taxon>
        <taxon>Formicoidea</taxon>
        <taxon>Formicidae</taxon>
        <taxon>Formicinae</taxon>
        <taxon>Camponotus</taxon>
    </lineage>
</organism>
<feature type="non-terminal residue" evidence="2">
    <location>
        <position position="37"/>
    </location>
</feature>
<name>E2B0P7_CAMFO</name>
<dbReference type="Proteomes" id="UP000000311">
    <property type="component" value="Unassembled WGS sequence"/>
</dbReference>
<dbReference type="InterPro" id="IPR041426">
    <property type="entry name" value="Mos1_HTH"/>
</dbReference>
<sequence length="37" mass="4317">KHHLREVLLFLFNSKKSAAESHRVLLETYGEHTPSLK</sequence>
<accession>E2B0P7</accession>
<dbReference type="Gene3D" id="1.10.10.1450">
    <property type="match status" value="1"/>
</dbReference>
<dbReference type="EMBL" id="GL444666">
    <property type="protein sequence ID" value="EFN60719.1"/>
    <property type="molecule type" value="Genomic_DNA"/>
</dbReference>
<evidence type="ECO:0000313" key="3">
    <source>
        <dbReference type="Proteomes" id="UP000000311"/>
    </source>
</evidence>
<dbReference type="Pfam" id="PF17906">
    <property type="entry name" value="HTH_48"/>
    <property type="match status" value="1"/>
</dbReference>
<protein>
    <recommendedName>
        <fullName evidence="1">Mos1 transposase HTH domain-containing protein</fullName>
    </recommendedName>
</protein>
<evidence type="ECO:0000313" key="2">
    <source>
        <dbReference type="EMBL" id="EFN60719.1"/>
    </source>
</evidence>
<dbReference type="AlphaFoldDB" id="E2B0P7"/>
<dbReference type="InParanoid" id="E2B0P7"/>